<dbReference type="InterPro" id="IPR009057">
    <property type="entry name" value="Homeodomain-like_sf"/>
</dbReference>
<evidence type="ECO:0000256" key="3">
    <source>
        <dbReference type="ARBA" id="ARBA00023163"/>
    </source>
</evidence>
<dbReference type="Proteomes" id="UP001597393">
    <property type="component" value="Unassembled WGS sequence"/>
</dbReference>
<dbReference type="PROSITE" id="PS00041">
    <property type="entry name" value="HTH_ARAC_FAMILY_1"/>
    <property type="match status" value="1"/>
</dbReference>
<keyword evidence="6" id="KW-1185">Reference proteome</keyword>
<accession>A0ABW5NJN4</accession>
<evidence type="ECO:0000256" key="1">
    <source>
        <dbReference type="ARBA" id="ARBA00023015"/>
    </source>
</evidence>
<dbReference type="PROSITE" id="PS01124">
    <property type="entry name" value="HTH_ARAC_FAMILY_2"/>
    <property type="match status" value="1"/>
</dbReference>
<dbReference type="RefSeq" id="WP_380867988.1">
    <property type="nucleotide sequence ID" value="NZ_JBHUMA010000004.1"/>
</dbReference>
<sequence>MKETQEREVNDFFYDDHIWSLNGTEENTKSEKSLRNDVGDFKTIYIYGSEKLAIREYHQLYREDFQLSSVVEASAYVEISFFLGPNMVTDSIDGRIQQYQPYHCYIHYVPKGCSIKVPMEKNQHYHHLDIYLELSHFQEWISTHSFVKDFVEDVLADRHAHLFPNGVLITPEIAQLLSELKNAELDDVSKEYFMKGKIFLLLGMLFQIVHAQYPNKPKDDVVLRADEEQKLQNIASFIAGNLDKFYTIENLSKEFGINEFKLKKGFKHLFHMGIFEYATNLKMQEAKQLIAENKYTFKEIAFQLGYAAPSSFSVSFKRITNFSPAHYRKLLSQQ</sequence>
<dbReference type="Gene3D" id="1.10.10.60">
    <property type="entry name" value="Homeodomain-like"/>
    <property type="match status" value="2"/>
</dbReference>
<dbReference type="PANTHER" id="PTHR47893">
    <property type="entry name" value="REGULATORY PROTEIN PCHR"/>
    <property type="match status" value="1"/>
</dbReference>
<organism evidence="5 6">
    <name type="scientific">Sphingobacterium corticis</name>
    <dbReference type="NCBI Taxonomy" id="1812823"/>
    <lineage>
        <taxon>Bacteria</taxon>
        <taxon>Pseudomonadati</taxon>
        <taxon>Bacteroidota</taxon>
        <taxon>Sphingobacteriia</taxon>
        <taxon>Sphingobacteriales</taxon>
        <taxon>Sphingobacteriaceae</taxon>
        <taxon>Sphingobacterium</taxon>
    </lineage>
</organism>
<name>A0ABW5NJN4_9SPHI</name>
<gene>
    <name evidence="5" type="ORF">ACFSQ3_04705</name>
</gene>
<evidence type="ECO:0000313" key="5">
    <source>
        <dbReference type="EMBL" id="MFD2598244.1"/>
    </source>
</evidence>
<keyword evidence="2" id="KW-0238">DNA-binding</keyword>
<keyword evidence="1" id="KW-0805">Transcription regulation</keyword>
<dbReference type="SUPFAM" id="SSF46689">
    <property type="entry name" value="Homeodomain-like"/>
    <property type="match status" value="1"/>
</dbReference>
<dbReference type="InterPro" id="IPR053142">
    <property type="entry name" value="PchR_regulatory_protein"/>
</dbReference>
<evidence type="ECO:0000256" key="2">
    <source>
        <dbReference type="ARBA" id="ARBA00023125"/>
    </source>
</evidence>
<evidence type="ECO:0000313" key="6">
    <source>
        <dbReference type="Proteomes" id="UP001597393"/>
    </source>
</evidence>
<proteinExistence type="predicted"/>
<protein>
    <submittedName>
        <fullName evidence="5">Helix-turn-helix domain-containing protein</fullName>
    </submittedName>
</protein>
<dbReference type="PANTHER" id="PTHR47893:SF1">
    <property type="entry name" value="REGULATORY PROTEIN PCHR"/>
    <property type="match status" value="1"/>
</dbReference>
<reference evidence="6" key="1">
    <citation type="journal article" date="2019" name="Int. J. Syst. Evol. Microbiol.">
        <title>The Global Catalogue of Microorganisms (GCM) 10K type strain sequencing project: providing services to taxonomists for standard genome sequencing and annotation.</title>
        <authorList>
            <consortium name="The Broad Institute Genomics Platform"/>
            <consortium name="The Broad Institute Genome Sequencing Center for Infectious Disease"/>
            <person name="Wu L."/>
            <person name="Ma J."/>
        </authorList>
    </citation>
    <scope>NUCLEOTIDE SEQUENCE [LARGE SCALE GENOMIC DNA]</scope>
    <source>
        <strain evidence="6">KCTC 42248</strain>
    </source>
</reference>
<dbReference type="InterPro" id="IPR018062">
    <property type="entry name" value="HTH_AraC-typ_CS"/>
</dbReference>
<comment type="caution">
    <text evidence="5">The sequence shown here is derived from an EMBL/GenBank/DDBJ whole genome shotgun (WGS) entry which is preliminary data.</text>
</comment>
<dbReference type="EMBL" id="JBHUMA010000004">
    <property type="protein sequence ID" value="MFD2598244.1"/>
    <property type="molecule type" value="Genomic_DNA"/>
</dbReference>
<keyword evidence="3" id="KW-0804">Transcription</keyword>
<evidence type="ECO:0000259" key="4">
    <source>
        <dbReference type="PROSITE" id="PS01124"/>
    </source>
</evidence>
<feature type="domain" description="HTH araC/xylS-type" evidence="4">
    <location>
        <begin position="232"/>
        <end position="330"/>
    </location>
</feature>
<dbReference type="InterPro" id="IPR018060">
    <property type="entry name" value="HTH_AraC"/>
</dbReference>
<dbReference type="Pfam" id="PF12833">
    <property type="entry name" value="HTH_18"/>
    <property type="match status" value="1"/>
</dbReference>
<dbReference type="SMART" id="SM00342">
    <property type="entry name" value="HTH_ARAC"/>
    <property type="match status" value="1"/>
</dbReference>